<dbReference type="Gene3D" id="4.10.280.10">
    <property type="entry name" value="Helix-loop-helix DNA-binding domain"/>
    <property type="match status" value="1"/>
</dbReference>
<feature type="region of interest" description="Disordered" evidence="5">
    <location>
        <begin position="75"/>
        <end position="144"/>
    </location>
</feature>
<evidence type="ECO:0000313" key="8">
    <source>
        <dbReference type="Proteomes" id="UP000195402"/>
    </source>
</evidence>
<dbReference type="FunFam" id="4.10.280.10:FF:000002">
    <property type="entry name" value="Basic helix-loop-helix transcription factor"/>
    <property type="match status" value="1"/>
</dbReference>
<name>A0A200QGW0_MACCD</name>
<accession>A0A200QGW0</accession>
<dbReference type="Pfam" id="PF00010">
    <property type="entry name" value="HLH"/>
    <property type="match status" value="1"/>
</dbReference>
<evidence type="ECO:0000256" key="3">
    <source>
        <dbReference type="ARBA" id="ARBA00023163"/>
    </source>
</evidence>
<dbReference type="InterPro" id="IPR036638">
    <property type="entry name" value="HLH_DNA-bd_sf"/>
</dbReference>
<dbReference type="PANTHER" id="PTHR12565">
    <property type="entry name" value="STEROL REGULATORY ELEMENT-BINDING PROTEIN"/>
    <property type="match status" value="1"/>
</dbReference>
<dbReference type="AlphaFoldDB" id="A0A200QGW0"/>
<dbReference type="STRING" id="56857.A0A200QGW0"/>
<feature type="compositionally biased region" description="Polar residues" evidence="5">
    <location>
        <begin position="266"/>
        <end position="284"/>
    </location>
</feature>
<feature type="region of interest" description="Disordered" evidence="5">
    <location>
        <begin position="264"/>
        <end position="284"/>
    </location>
</feature>
<comment type="subcellular location">
    <subcellularLocation>
        <location evidence="1">Nucleus</location>
    </subcellularLocation>
</comment>
<proteinExistence type="predicted"/>
<evidence type="ECO:0000256" key="2">
    <source>
        <dbReference type="ARBA" id="ARBA00023015"/>
    </source>
</evidence>
<keyword evidence="2" id="KW-0805">Transcription regulation</keyword>
<organism evidence="7 8">
    <name type="scientific">Macleaya cordata</name>
    <name type="common">Five-seeded plume-poppy</name>
    <name type="synonym">Bocconia cordata</name>
    <dbReference type="NCBI Taxonomy" id="56857"/>
    <lineage>
        <taxon>Eukaryota</taxon>
        <taxon>Viridiplantae</taxon>
        <taxon>Streptophyta</taxon>
        <taxon>Embryophyta</taxon>
        <taxon>Tracheophyta</taxon>
        <taxon>Spermatophyta</taxon>
        <taxon>Magnoliopsida</taxon>
        <taxon>Ranunculales</taxon>
        <taxon>Papaveraceae</taxon>
        <taxon>Papaveroideae</taxon>
        <taxon>Macleaya</taxon>
    </lineage>
</organism>
<dbReference type="GO" id="GO:0005634">
    <property type="term" value="C:nucleus"/>
    <property type="evidence" value="ECO:0007669"/>
    <property type="project" value="UniProtKB-SubCell"/>
</dbReference>
<dbReference type="GO" id="GO:0003700">
    <property type="term" value="F:DNA-binding transcription factor activity"/>
    <property type="evidence" value="ECO:0007669"/>
    <property type="project" value="TreeGrafter"/>
</dbReference>
<dbReference type="OMA" id="NCENFGP"/>
<evidence type="ECO:0000256" key="1">
    <source>
        <dbReference type="ARBA" id="ARBA00004123"/>
    </source>
</evidence>
<evidence type="ECO:0000256" key="5">
    <source>
        <dbReference type="SAM" id="MobiDB-lite"/>
    </source>
</evidence>
<keyword evidence="3" id="KW-0804">Transcription</keyword>
<feature type="domain" description="BHLH" evidence="6">
    <location>
        <begin position="181"/>
        <end position="231"/>
    </location>
</feature>
<dbReference type="CDD" id="cd18919">
    <property type="entry name" value="bHLH_AtBPE_like"/>
    <property type="match status" value="1"/>
</dbReference>
<keyword evidence="8" id="KW-1185">Reference proteome</keyword>
<gene>
    <name evidence="7" type="ORF">BVC80_9101g186</name>
</gene>
<dbReference type="EMBL" id="MVGT01002051">
    <property type="protein sequence ID" value="OVA09651.1"/>
    <property type="molecule type" value="Genomic_DNA"/>
</dbReference>
<dbReference type="InParanoid" id="A0A200QGW0"/>
<evidence type="ECO:0000259" key="6">
    <source>
        <dbReference type="PROSITE" id="PS50888"/>
    </source>
</evidence>
<evidence type="ECO:0000313" key="7">
    <source>
        <dbReference type="EMBL" id="OVA09651.1"/>
    </source>
</evidence>
<dbReference type="GO" id="GO:0046983">
    <property type="term" value="F:protein dimerization activity"/>
    <property type="evidence" value="ECO:0007669"/>
    <property type="project" value="InterPro"/>
</dbReference>
<dbReference type="FunCoup" id="A0A200QGW0">
    <property type="interactions" value="74"/>
</dbReference>
<dbReference type="SMART" id="SM00353">
    <property type="entry name" value="HLH"/>
    <property type="match status" value="1"/>
</dbReference>
<comment type="caution">
    <text evidence="7">The sequence shown here is derived from an EMBL/GenBank/DDBJ whole genome shotgun (WGS) entry which is preliminary data.</text>
</comment>
<dbReference type="InterPro" id="IPR011598">
    <property type="entry name" value="bHLH_dom"/>
</dbReference>
<evidence type="ECO:0000256" key="4">
    <source>
        <dbReference type="ARBA" id="ARBA00023242"/>
    </source>
</evidence>
<dbReference type="OrthoDB" id="1928604at2759"/>
<dbReference type="PANTHER" id="PTHR12565:SF431">
    <property type="entry name" value="TRANSCRIPTION FACTOR BHLH137"/>
    <property type="match status" value="1"/>
</dbReference>
<keyword evidence="4" id="KW-0539">Nucleus</keyword>
<dbReference type="Proteomes" id="UP000195402">
    <property type="component" value="Unassembled WGS sequence"/>
</dbReference>
<dbReference type="PROSITE" id="PS50888">
    <property type="entry name" value="BHLH"/>
    <property type="match status" value="1"/>
</dbReference>
<dbReference type="SUPFAM" id="SSF47459">
    <property type="entry name" value="HLH, helix-loop-helix DNA-binding domain"/>
    <property type="match status" value="1"/>
</dbReference>
<feature type="compositionally biased region" description="Basic residues" evidence="5">
    <location>
        <begin position="132"/>
        <end position="141"/>
    </location>
</feature>
<protein>
    <submittedName>
        <fullName evidence="7">Myc-type</fullName>
    </submittedName>
</protein>
<reference evidence="7 8" key="1">
    <citation type="journal article" date="2017" name="Mol. Plant">
        <title>The Genome of Medicinal Plant Macleaya cordata Provides New Insights into Benzylisoquinoline Alkaloids Metabolism.</title>
        <authorList>
            <person name="Liu X."/>
            <person name="Liu Y."/>
            <person name="Huang P."/>
            <person name="Ma Y."/>
            <person name="Qing Z."/>
            <person name="Tang Q."/>
            <person name="Cao H."/>
            <person name="Cheng P."/>
            <person name="Zheng Y."/>
            <person name="Yuan Z."/>
            <person name="Zhou Y."/>
            <person name="Liu J."/>
            <person name="Tang Z."/>
            <person name="Zhuo Y."/>
            <person name="Zhang Y."/>
            <person name="Yu L."/>
            <person name="Huang J."/>
            <person name="Yang P."/>
            <person name="Peng Q."/>
            <person name="Zhang J."/>
            <person name="Jiang W."/>
            <person name="Zhang Z."/>
            <person name="Lin K."/>
            <person name="Ro D.K."/>
            <person name="Chen X."/>
            <person name="Xiong X."/>
            <person name="Shang Y."/>
            <person name="Huang S."/>
            <person name="Zeng J."/>
        </authorList>
    </citation>
    <scope>NUCLEOTIDE SEQUENCE [LARGE SCALE GENOMIC DNA]</scope>
    <source>
        <strain evidence="8">cv. BLH2017</strain>
        <tissue evidence="7">Root</tissue>
    </source>
</reference>
<sequence>MAAFTYQHPPFHLDSLFLSNDAIKMSDSLSDHQGDIINNPICFPNFPSFDPLLHQEIPVVDVKLVQNCENFGPCMSEKTKSSDSSSIVVDFEGGGGDQVINQKKTPLMEKKKRKNRDGSSLNSAAIQSKDGKRAKAKKQKKNSVNSLEVTEEIKKCIDDSKKAMEDQPTTGYVHVRARRGQATDSHSLAERVRREKISARLKMLQGLVPGCDKVTSKALMLDEIINYVQSLQLQVEMLSMKLASVNPIFYDFGADLDAFLSKPDQKPSNLASPLPSVQQSMPTPSTVFGDDITTTFSTTNNIPLIDRTKLQDPLVNAAR</sequence>
<dbReference type="InterPro" id="IPR024097">
    <property type="entry name" value="bHLH_ZIP_TF"/>
</dbReference>